<dbReference type="AlphaFoldDB" id="X0Y2N9"/>
<organism evidence="1">
    <name type="scientific">marine sediment metagenome</name>
    <dbReference type="NCBI Taxonomy" id="412755"/>
    <lineage>
        <taxon>unclassified sequences</taxon>
        <taxon>metagenomes</taxon>
        <taxon>ecological metagenomes</taxon>
    </lineage>
</organism>
<reference evidence="1" key="1">
    <citation type="journal article" date="2014" name="Front. Microbiol.">
        <title>High frequency of phylogenetically diverse reductive dehalogenase-homologous genes in deep subseafloor sedimentary metagenomes.</title>
        <authorList>
            <person name="Kawai M."/>
            <person name="Futagami T."/>
            <person name="Toyoda A."/>
            <person name="Takaki Y."/>
            <person name="Nishi S."/>
            <person name="Hori S."/>
            <person name="Arai W."/>
            <person name="Tsubouchi T."/>
            <person name="Morono Y."/>
            <person name="Uchiyama I."/>
            <person name="Ito T."/>
            <person name="Fujiyama A."/>
            <person name="Inagaki F."/>
            <person name="Takami H."/>
        </authorList>
    </citation>
    <scope>NUCLEOTIDE SEQUENCE</scope>
    <source>
        <strain evidence="1">Expedition CK06-06</strain>
    </source>
</reference>
<evidence type="ECO:0000313" key="1">
    <source>
        <dbReference type="EMBL" id="GAG41642.1"/>
    </source>
</evidence>
<dbReference type="EMBL" id="BARS01042440">
    <property type="protein sequence ID" value="GAG41642.1"/>
    <property type="molecule type" value="Genomic_DNA"/>
</dbReference>
<gene>
    <name evidence="1" type="ORF">S01H1_64392</name>
</gene>
<proteinExistence type="predicted"/>
<feature type="non-terminal residue" evidence="1">
    <location>
        <position position="94"/>
    </location>
</feature>
<name>X0Y2N9_9ZZZZ</name>
<comment type="caution">
    <text evidence="1">The sequence shown here is derived from an EMBL/GenBank/DDBJ whole genome shotgun (WGS) entry which is preliminary data.</text>
</comment>
<accession>X0Y2N9</accession>
<sequence>MVLTFAIDPYYRSNMGYIFRGNDQNDSGKENLAGAVEFIKQSGWLRHRETFDWEGLRESPPGSFKFTRINRFTQFQIRTTFTGLAYDLILTLIS</sequence>
<protein>
    <submittedName>
        <fullName evidence="1">Uncharacterized protein</fullName>
    </submittedName>
</protein>